<name>A0ABR8CL49_9NOST</name>
<reference evidence="1 2" key="1">
    <citation type="journal article" date="2020" name="ISME J.">
        <title>Comparative genomics reveals insights into cyanobacterial evolution and habitat adaptation.</title>
        <authorList>
            <person name="Chen M.Y."/>
            <person name="Teng W.K."/>
            <person name="Zhao L."/>
            <person name="Hu C.X."/>
            <person name="Zhou Y.K."/>
            <person name="Han B.P."/>
            <person name="Song L.R."/>
            <person name="Shu W.S."/>
        </authorList>
    </citation>
    <scope>NUCLEOTIDE SEQUENCE [LARGE SCALE GENOMIC DNA]</scope>
    <source>
        <strain evidence="1 2">FACHB-260</strain>
    </source>
</reference>
<sequence>MYPIDGFLNVQTAPCRWCNRKGDESLHSENSSSSEFLSQWKKLNTEAFKRKFARLHNLFVVVKQIDLTEQ</sequence>
<keyword evidence="2" id="KW-1185">Reference proteome</keyword>
<dbReference type="RefSeq" id="WP_190405604.1">
    <property type="nucleotide sequence ID" value="NZ_JACJRF010000003.1"/>
</dbReference>
<accession>A0ABR8CL49</accession>
<comment type="caution">
    <text evidence="1">The sequence shown here is derived from an EMBL/GenBank/DDBJ whole genome shotgun (WGS) entry which is preliminary data.</text>
</comment>
<proteinExistence type="predicted"/>
<dbReference type="Proteomes" id="UP000607281">
    <property type="component" value="Unassembled WGS sequence"/>
</dbReference>
<dbReference type="EMBL" id="JACJRF010000003">
    <property type="protein sequence ID" value="MBD2343128.1"/>
    <property type="molecule type" value="Genomic_DNA"/>
</dbReference>
<protein>
    <submittedName>
        <fullName evidence="1">Uncharacterized protein</fullName>
    </submittedName>
</protein>
<evidence type="ECO:0000313" key="2">
    <source>
        <dbReference type="Proteomes" id="UP000607281"/>
    </source>
</evidence>
<gene>
    <name evidence="1" type="ORF">H6G18_03065</name>
</gene>
<evidence type="ECO:0000313" key="1">
    <source>
        <dbReference type="EMBL" id="MBD2343128.1"/>
    </source>
</evidence>
<organism evidence="1 2">
    <name type="scientific">Anabaena subtropica FACHB-260</name>
    <dbReference type="NCBI Taxonomy" id="2692884"/>
    <lineage>
        <taxon>Bacteria</taxon>
        <taxon>Bacillati</taxon>
        <taxon>Cyanobacteriota</taxon>
        <taxon>Cyanophyceae</taxon>
        <taxon>Nostocales</taxon>
        <taxon>Nostocaceae</taxon>
        <taxon>Anabaena</taxon>
    </lineage>
</organism>